<dbReference type="PATRIC" id="fig|134601.6.peg.5649"/>
<gene>
    <name evidence="2" type="ORF">AFA91_27350</name>
</gene>
<dbReference type="KEGG" id="mgo:AFA91_27350"/>
<dbReference type="AlphaFoldDB" id="A0A0K0XC82"/>
<organism evidence="2 3">
    <name type="scientific">Mycolicibacterium goodii</name>
    <name type="common">Mycobacterium goodii</name>
    <dbReference type="NCBI Taxonomy" id="134601"/>
    <lineage>
        <taxon>Bacteria</taxon>
        <taxon>Bacillati</taxon>
        <taxon>Actinomycetota</taxon>
        <taxon>Actinomycetes</taxon>
        <taxon>Mycobacteriales</taxon>
        <taxon>Mycobacteriaceae</taxon>
        <taxon>Mycolicibacterium</taxon>
    </lineage>
</organism>
<dbReference type="EMBL" id="CP012150">
    <property type="protein sequence ID" value="AKS34996.1"/>
    <property type="molecule type" value="Genomic_DNA"/>
</dbReference>
<keyword evidence="1" id="KW-1133">Transmembrane helix</keyword>
<feature type="transmembrane region" description="Helical" evidence="1">
    <location>
        <begin position="144"/>
        <end position="167"/>
    </location>
</feature>
<proteinExistence type="predicted"/>
<dbReference type="RefSeq" id="WP_049747454.1">
    <property type="nucleotide sequence ID" value="NZ_CP012150.1"/>
</dbReference>
<feature type="transmembrane region" description="Helical" evidence="1">
    <location>
        <begin position="30"/>
        <end position="48"/>
    </location>
</feature>
<dbReference type="STRING" id="134601.AFA91_27350"/>
<feature type="transmembrane region" description="Helical" evidence="1">
    <location>
        <begin position="113"/>
        <end position="132"/>
    </location>
</feature>
<feature type="transmembrane region" description="Helical" evidence="1">
    <location>
        <begin position="87"/>
        <end position="106"/>
    </location>
</feature>
<feature type="transmembrane region" description="Helical" evidence="1">
    <location>
        <begin position="55"/>
        <end position="75"/>
    </location>
</feature>
<dbReference type="OrthoDB" id="4763980at2"/>
<evidence type="ECO:0000313" key="2">
    <source>
        <dbReference type="EMBL" id="AKS34996.1"/>
    </source>
</evidence>
<keyword evidence="1" id="KW-0472">Membrane</keyword>
<name>A0A0K0XC82_MYCGD</name>
<evidence type="ECO:0000256" key="1">
    <source>
        <dbReference type="SAM" id="Phobius"/>
    </source>
</evidence>
<sequence length="185" mass="20717">MVPTVGIYFVNSWRFRSDLLDGLTTGQGMWVMHTLLPLYFVAVVAIWARRGRRSASVTIALVTGLADVVWMAVSLRLFGDVLGMSRWVYDAVEVLIFVGYVGAWGIARRRGRIWAFGLILAVLGGVVLRWIYWTEAVDVYQGPLSWINAWALHIGVFVLCCLFCWAVDAVSLGARHAATPQFRTH</sequence>
<keyword evidence="1" id="KW-0812">Transmembrane</keyword>
<dbReference type="Proteomes" id="UP000062255">
    <property type="component" value="Chromosome"/>
</dbReference>
<reference evidence="2 3" key="1">
    <citation type="submission" date="2015-07" db="EMBL/GenBank/DDBJ databases">
        <title>Complete genome sequence of Mycobacterium goodii X7B, a facultative thermophilic biodesulfurizing bacterium.</title>
        <authorList>
            <person name="Yu B."/>
            <person name="Li F."/>
            <person name="Xu P."/>
        </authorList>
    </citation>
    <scope>NUCLEOTIDE SEQUENCE [LARGE SCALE GENOMIC DNA]</scope>
    <source>
        <strain evidence="2 3">X7B</strain>
    </source>
</reference>
<protein>
    <submittedName>
        <fullName evidence="2">Uncharacterized protein</fullName>
    </submittedName>
</protein>
<evidence type="ECO:0000313" key="3">
    <source>
        <dbReference type="Proteomes" id="UP000062255"/>
    </source>
</evidence>
<accession>A0A0K0XC82</accession>